<dbReference type="EMBL" id="JAEPRC010000579">
    <property type="protein sequence ID" value="KAG2194581.1"/>
    <property type="molecule type" value="Genomic_DNA"/>
</dbReference>
<accession>A0A8H7QN57</accession>
<sequence>MATIYHEYGPGDETYICPQRRQIRQDSVELRETVRRLSESEVRRTTEKRRKSEVIDEKASVLGSVQSMREGKLPSNKQLSKAINKLLSSKSIETNKHNMSADGQLLLKDFQELLLIFQHALQTKNRDELFQSMIYHVKKSEASLGDIKPSIEGDAQQKEQAKGDAKTGAGAILKVAKLFLFNAQFKGILEQILNIAEQTMGGVLQESGKVLDNHANSETNPVNDDNNNSLGNKIRNTASKMANVNDQDPSDDQSTMKDKVRNAAAGIAGGAAVGGGASNLASNHHDEDSSNSNQHPQSRDMGSQPKEMNSHLPKDYQNFLEHRFVDSESSAPATDDAGHTFDQDIEHGAVSHSNDFISAGQLFKMKRPQQVQSQSSKSNSSASPINEQVFLNNESATQPAATERSRDIGAPTVPQHQTFMANTSAAQPTATDSTGGMPKQASAIPSSTSNELQRSESPSSFTDTGKVGSTNQEDFKHEQFYGNHMGVYDSNLNKPKPSSPGKATDIASAGIGATAASLGMAGYLHKKQNVSDESPSSLPESGAVRNIDHGEFNPEQFYDNQMGVEDSGMNQPKPMENNKNQGLSHQKGQYYSNNKSIPQPRQTSHSSGALHSDNGDSNMRQKLNASVPKYAAGAKSASDEYIQTRFDSPSGGGNSFLHQRLNAAVPHSFNADQNPQSLNPISMDSEQRQQQQQQQQQRYPQLNKAPPEMNYSTQEDYKEFLHKPLHRQSIPLTNNQTLYPKSHISAGAGYDLKQDDHTVPSKEIVEMLRRPNATDNGSHVEDQVKAHAHSFSGQHIMDKLDYTADSGGALVNPQQQQDTQTRQLPNPIQDHENDFPGDHVMDRIDDSRNQTTTPTTGQSRNIGIGAAVAGAGAGGATILGNRQQNQAEIKDPQLTNKFNTASPVADYNADYLNKDLPSIESDASTHSAILDKTATSSHPKRNSFNENHMYQGVDGQRHMDDGSNTKPIISNREAVRRMSSGENIDLAAHPTKPGSGIGPASALGAGAGTGVAAAVATTSNREQQTQDDKTQTSSDFPNKDTRISANKVVNKMKQQTGTDGEVAKDEDEQDSISANEIINKLKEILITVQKNPEYQEAMSTLMSLFSTWGNRLKTGQMDRRRSSAVPVPEQKEYYKSTAAHEAKTIIEDWAQGRSLDPVLRQFSEVSNKLKQDDTLKNLMKKIIAYVQKMLQEPGYLSGDESTEDGSKLVEEVRHSALEEYKPQVKSMIKESSVIVKSVSDDPVSQKVSEKVKAIHDHLWYDSYGHAAFKPHLLNDMRISLIPALIEQIKYVPLPQIIYSDNQFEIAIENMVLQGDTLMPDIFEVKADDYLRFSPKANVSFTNSQSIHVHMTGIQTTMEDVVFYYRRKSGFPKVSDSGVVALSTGGAGLRVSLRVVSSSVDQRHTFRIDQCHCHMDKLNIKVNHSKHNTLYKVLNPMMTGIIKRQMCKAIENKLIASFEQGDAKITKHIIDKKLSEETTIKDARRPGLFSHLVKILNQKVSAI</sequence>
<feature type="region of interest" description="Disordered" evidence="1">
    <location>
        <begin position="423"/>
        <end position="470"/>
    </location>
</feature>
<protein>
    <submittedName>
        <fullName evidence="4">Uncharacterized protein</fullName>
    </submittedName>
</protein>
<feature type="region of interest" description="Disordered" evidence="1">
    <location>
        <begin position="1014"/>
        <end position="1040"/>
    </location>
</feature>
<dbReference type="OrthoDB" id="19394at2759"/>
<feature type="region of interest" description="Disordered" evidence="1">
    <location>
        <begin position="486"/>
        <end position="505"/>
    </location>
</feature>
<feature type="region of interest" description="Disordered" evidence="1">
    <location>
        <begin position="269"/>
        <end position="311"/>
    </location>
</feature>
<feature type="domain" description="HAM1-like N-terminal" evidence="3">
    <location>
        <begin position="39"/>
        <end position="300"/>
    </location>
</feature>
<feature type="compositionally biased region" description="Polar residues" evidence="1">
    <location>
        <begin position="214"/>
        <end position="233"/>
    </location>
</feature>
<reference evidence="4" key="1">
    <citation type="submission" date="2020-12" db="EMBL/GenBank/DDBJ databases">
        <title>Metabolic potential, ecology and presence of endohyphal bacteria is reflected in genomic diversity of Mucoromycotina.</title>
        <authorList>
            <person name="Muszewska A."/>
            <person name="Okrasinska A."/>
            <person name="Steczkiewicz K."/>
            <person name="Drgas O."/>
            <person name="Orlowska M."/>
            <person name="Perlinska-Lenart U."/>
            <person name="Aleksandrzak-Piekarczyk T."/>
            <person name="Szatraj K."/>
            <person name="Zielenkiewicz U."/>
            <person name="Pilsyk S."/>
            <person name="Malc E."/>
            <person name="Mieczkowski P."/>
            <person name="Kruszewska J.S."/>
            <person name="Biernat P."/>
            <person name="Pawlowska J."/>
        </authorList>
    </citation>
    <scope>NUCLEOTIDE SEQUENCE</scope>
    <source>
        <strain evidence="4">CBS 226.32</strain>
    </source>
</reference>
<dbReference type="InterPro" id="IPR017943">
    <property type="entry name" value="Bactericidal_perm-incr_a/b_dom"/>
</dbReference>
<feature type="region of interest" description="Disordered" evidence="1">
    <location>
        <begin position="527"/>
        <end position="620"/>
    </location>
</feature>
<dbReference type="Gene3D" id="3.15.10.10">
    <property type="entry name" value="Bactericidal permeability-increasing protein, domain 1"/>
    <property type="match status" value="1"/>
</dbReference>
<feature type="compositionally biased region" description="Polar residues" evidence="1">
    <location>
        <begin position="670"/>
        <end position="684"/>
    </location>
</feature>
<evidence type="ECO:0000256" key="1">
    <source>
        <dbReference type="SAM" id="MobiDB-lite"/>
    </source>
</evidence>
<dbReference type="SUPFAM" id="SSF55394">
    <property type="entry name" value="Bactericidal permeability-increasing protein, BPI"/>
    <property type="match status" value="1"/>
</dbReference>
<dbReference type="GO" id="GO:0008289">
    <property type="term" value="F:lipid binding"/>
    <property type="evidence" value="ECO:0007669"/>
    <property type="project" value="InterPro"/>
</dbReference>
<dbReference type="InterPro" id="IPR045967">
    <property type="entry name" value="HAM1-like_N"/>
</dbReference>
<dbReference type="PANTHER" id="PTHR31138:SF1">
    <property type="entry name" value="PDZ DOMAIN-CONTAINING PROTEIN"/>
    <property type="match status" value="1"/>
</dbReference>
<name>A0A8H7QN57_9FUNG</name>
<feature type="compositionally biased region" description="Polar residues" evidence="1">
    <location>
        <begin position="849"/>
        <end position="861"/>
    </location>
</feature>
<feature type="domain" description="HAM1-like C-terminal" evidence="2">
    <location>
        <begin position="1414"/>
        <end position="1497"/>
    </location>
</feature>
<feature type="region of interest" description="Disordered" evidence="1">
    <location>
        <begin position="668"/>
        <end position="709"/>
    </location>
</feature>
<dbReference type="Pfam" id="PF19343">
    <property type="entry name" value="HAM1_N"/>
    <property type="match status" value="2"/>
</dbReference>
<proteinExistence type="predicted"/>
<feature type="compositionally biased region" description="Polar residues" evidence="1">
    <location>
        <begin position="932"/>
        <end position="948"/>
    </location>
</feature>
<feature type="compositionally biased region" description="Polar residues" evidence="1">
    <location>
        <begin position="443"/>
        <end position="470"/>
    </location>
</feature>
<feature type="region of interest" description="Disordered" evidence="1">
    <location>
        <begin position="932"/>
        <end position="972"/>
    </location>
</feature>
<evidence type="ECO:0000313" key="4">
    <source>
        <dbReference type="EMBL" id="KAG2194581.1"/>
    </source>
</evidence>
<keyword evidence="5" id="KW-1185">Reference proteome</keyword>
<gene>
    <name evidence="4" type="ORF">INT46_010411</name>
</gene>
<dbReference type="InterPro" id="IPR027842">
    <property type="entry name" value="HAM1-like_C"/>
</dbReference>
<evidence type="ECO:0000259" key="2">
    <source>
        <dbReference type="Pfam" id="PF14613"/>
    </source>
</evidence>
<feature type="region of interest" description="Disordered" evidence="1">
    <location>
        <begin position="213"/>
        <end position="233"/>
    </location>
</feature>
<dbReference type="PANTHER" id="PTHR31138">
    <property type="entry name" value="CHROMOSOME 19, WHOLE GENOME SHOTGUN SEQUENCE"/>
    <property type="match status" value="1"/>
</dbReference>
<dbReference type="Proteomes" id="UP000650833">
    <property type="component" value="Unassembled WGS sequence"/>
</dbReference>
<feature type="compositionally biased region" description="Low complexity" evidence="1">
    <location>
        <begin position="688"/>
        <end position="698"/>
    </location>
</feature>
<evidence type="ECO:0000313" key="5">
    <source>
        <dbReference type="Proteomes" id="UP000650833"/>
    </source>
</evidence>
<dbReference type="Pfam" id="PF14613">
    <property type="entry name" value="HAM1_C"/>
    <property type="match status" value="1"/>
</dbReference>
<feature type="compositionally biased region" description="Low complexity" evidence="1">
    <location>
        <begin position="814"/>
        <end position="823"/>
    </location>
</feature>
<evidence type="ECO:0000259" key="3">
    <source>
        <dbReference type="Pfam" id="PF19343"/>
    </source>
</evidence>
<comment type="caution">
    <text evidence="4">The sequence shown here is derived from an EMBL/GenBank/DDBJ whole genome shotgun (WGS) entry which is preliminary data.</text>
</comment>
<feature type="compositionally biased region" description="Polar residues" evidence="1">
    <location>
        <begin position="577"/>
        <end position="620"/>
    </location>
</feature>
<feature type="domain" description="HAM1-like N-terminal" evidence="3">
    <location>
        <begin position="1018"/>
        <end position="1398"/>
    </location>
</feature>
<feature type="compositionally biased region" description="Basic and acidic residues" evidence="1">
    <location>
        <begin position="829"/>
        <end position="848"/>
    </location>
</feature>
<feature type="compositionally biased region" description="Polar residues" evidence="1">
    <location>
        <begin position="423"/>
        <end position="434"/>
    </location>
</feature>
<organism evidence="4 5">
    <name type="scientific">Mucor plumbeus</name>
    <dbReference type="NCBI Taxonomy" id="97098"/>
    <lineage>
        <taxon>Eukaryota</taxon>
        <taxon>Fungi</taxon>
        <taxon>Fungi incertae sedis</taxon>
        <taxon>Mucoromycota</taxon>
        <taxon>Mucoromycotina</taxon>
        <taxon>Mucoromycetes</taxon>
        <taxon>Mucorales</taxon>
        <taxon>Mucorineae</taxon>
        <taxon>Mucoraceae</taxon>
        <taxon>Mucor</taxon>
    </lineage>
</organism>
<feature type="region of interest" description="Disordered" evidence="1">
    <location>
        <begin position="805"/>
        <end position="863"/>
    </location>
</feature>